<evidence type="ECO:0000256" key="2">
    <source>
        <dbReference type="ARBA" id="ARBA00012513"/>
    </source>
</evidence>
<dbReference type="Pfam" id="PF00069">
    <property type="entry name" value="Pkinase"/>
    <property type="match status" value="1"/>
</dbReference>
<keyword evidence="13 20" id="KW-1133">Transmembrane helix</keyword>
<evidence type="ECO:0000256" key="3">
    <source>
        <dbReference type="ARBA" id="ARBA00022527"/>
    </source>
</evidence>
<evidence type="ECO:0000259" key="21">
    <source>
        <dbReference type="PROSITE" id="PS50011"/>
    </source>
</evidence>
<keyword evidence="15" id="KW-0675">Receptor</keyword>
<name>A0AAV6L4Y5_9ERIC</name>
<keyword evidence="6" id="KW-0808">Transferase</keyword>
<evidence type="ECO:0000256" key="9">
    <source>
        <dbReference type="ARBA" id="ARBA00022737"/>
    </source>
</evidence>
<gene>
    <name evidence="22" type="ORF">RHGRI_003334</name>
</gene>
<dbReference type="PANTHER" id="PTHR48005:SF70">
    <property type="entry name" value="MDIS1-INTERACTING RECEPTOR LIKE KINASE 2-LIKE"/>
    <property type="match status" value="1"/>
</dbReference>
<feature type="transmembrane region" description="Helical" evidence="20">
    <location>
        <begin position="12"/>
        <end position="30"/>
    </location>
</feature>
<dbReference type="Gene3D" id="3.30.200.20">
    <property type="entry name" value="Phosphorylase Kinase, domain 1"/>
    <property type="match status" value="1"/>
</dbReference>
<evidence type="ECO:0000256" key="10">
    <source>
        <dbReference type="ARBA" id="ARBA00022741"/>
    </source>
</evidence>
<evidence type="ECO:0000256" key="15">
    <source>
        <dbReference type="ARBA" id="ARBA00023170"/>
    </source>
</evidence>
<dbReference type="EC" id="2.7.11.1" evidence="2"/>
<evidence type="ECO:0000256" key="6">
    <source>
        <dbReference type="ARBA" id="ARBA00022679"/>
    </source>
</evidence>
<evidence type="ECO:0000256" key="20">
    <source>
        <dbReference type="SAM" id="Phobius"/>
    </source>
</evidence>
<dbReference type="Gene3D" id="1.10.510.10">
    <property type="entry name" value="Transferase(Phosphotransferase) domain 1"/>
    <property type="match status" value="1"/>
</dbReference>
<evidence type="ECO:0000313" key="22">
    <source>
        <dbReference type="EMBL" id="KAG5560017.1"/>
    </source>
</evidence>
<feature type="domain" description="Protein kinase" evidence="21">
    <location>
        <begin position="146"/>
        <end position="343"/>
    </location>
</feature>
<dbReference type="EMBL" id="JACTNZ010000002">
    <property type="protein sequence ID" value="KAG5560017.1"/>
    <property type="molecule type" value="Genomic_DNA"/>
</dbReference>
<evidence type="ECO:0000256" key="14">
    <source>
        <dbReference type="ARBA" id="ARBA00023136"/>
    </source>
</evidence>
<dbReference type="Pfam" id="PF08263">
    <property type="entry name" value="LRRNT_2"/>
    <property type="match status" value="1"/>
</dbReference>
<accession>A0AAV6L4Y5</accession>
<keyword evidence="14 20" id="KW-0472">Membrane</keyword>
<reference evidence="22" key="1">
    <citation type="submission" date="2020-08" db="EMBL/GenBank/DDBJ databases">
        <title>Plant Genome Project.</title>
        <authorList>
            <person name="Zhang R.-G."/>
        </authorList>
    </citation>
    <scope>NUCLEOTIDE SEQUENCE</scope>
    <source>
        <strain evidence="22">WSP0</strain>
        <tissue evidence="22">Leaf</tissue>
    </source>
</reference>
<evidence type="ECO:0000256" key="13">
    <source>
        <dbReference type="ARBA" id="ARBA00022989"/>
    </source>
</evidence>
<dbReference type="InterPro" id="IPR032675">
    <property type="entry name" value="LRR_dom_sf"/>
</dbReference>
<keyword evidence="23" id="KW-1185">Reference proteome</keyword>
<evidence type="ECO:0000256" key="18">
    <source>
        <dbReference type="ARBA" id="ARBA00048679"/>
    </source>
</evidence>
<comment type="caution">
    <text evidence="22">The sequence shown here is derived from an EMBL/GenBank/DDBJ whole genome shotgun (WGS) entry which is preliminary data.</text>
</comment>
<dbReference type="InterPro" id="IPR051420">
    <property type="entry name" value="Ser_Thr_Kinases_DiverseReg"/>
</dbReference>
<dbReference type="GO" id="GO:0005524">
    <property type="term" value="F:ATP binding"/>
    <property type="evidence" value="ECO:0007669"/>
    <property type="project" value="UniProtKB-UniRule"/>
</dbReference>
<evidence type="ECO:0000256" key="5">
    <source>
        <dbReference type="ARBA" id="ARBA00022614"/>
    </source>
</evidence>
<keyword evidence="4" id="KW-0597">Phosphoprotein</keyword>
<evidence type="ECO:0000256" key="16">
    <source>
        <dbReference type="ARBA" id="ARBA00023180"/>
    </source>
</evidence>
<keyword evidence="11" id="KW-0418">Kinase</keyword>
<keyword evidence="8" id="KW-0732">Signal</keyword>
<keyword evidence="10 19" id="KW-0547">Nucleotide-binding</keyword>
<dbReference type="InterPro" id="IPR000719">
    <property type="entry name" value="Prot_kinase_dom"/>
</dbReference>
<dbReference type="SUPFAM" id="SSF56112">
    <property type="entry name" value="Protein kinase-like (PK-like)"/>
    <property type="match status" value="1"/>
</dbReference>
<comment type="catalytic activity">
    <reaction evidence="18">
        <text>L-seryl-[protein] + ATP = O-phospho-L-seryl-[protein] + ADP + H(+)</text>
        <dbReference type="Rhea" id="RHEA:17989"/>
        <dbReference type="Rhea" id="RHEA-COMP:9863"/>
        <dbReference type="Rhea" id="RHEA-COMP:11604"/>
        <dbReference type="ChEBI" id="CHEBI:15378"/>
        <dbReference type="ChEBI" id="CHEBI:29999"/>
        <dbReference type="ChEBI" id="CHEBI:30616"/>
        <dbReference type="ChEBI" id="CHEBI:83421"/>
        <dbReference type="ChEBI" id="CHEBI:456216"/>
        <dbReference type="EC" id="2.7.11.1"/>
    </reaction>
</comment>
<organism evidence="22 23">
    <name type="scientific">Rhododendron griersonianum</name>
    <dbReference type="NCBI Taxonomy" id="479676"/>
    <lineage>
        <taxon>Eukaryota</taxon>
        <taxon>Viridiplantae</taxon>
        <taxon>Streptophyta</taxon>
        <taxon>Embryophyta</taxon>
        <taxon>Tracheophyta</taxon>
        <taxon>Spermatophyta</taxon>
        <taxon>Magnoliopsida</taxon>
        <taxon>eudicotyledons</taxon>
        <taxon>Gunneridae</taxon>
        <taxon>Pentapetalae</taxon>
        <taxon>asterids</taxon>
        <taxon>Ericales</taxon>
        <taxon>Ericaceae</taxon>
        <taxon>Ericoideae</taxon>
        <taxon>Rhodoreae</taxon>
        <taxon>Rhododendron</taxon>
    </lineage>
</organism>
<keyword evidence="16" id="KW-0325">Glycoprotein</keyword>
<keyword evidence="7 20" id="KW-0812">Transmembrane</keyword>
<proteinExistence type="predicted"/>
<keyword evidence="3" id="KW-0723">Serine/threonine-protein kinase</keyword>
<evidence type="ECO:0000256" key="4">
    <source>
        <dbReference type="ARBA" id="ARBA00022553"/>
    </source>
</evidence>
<dbReference type="GO" id="GO:0016020">
    <property type="term" value="C:membrane"/>
    <property type="evidence" value="ECO:0007669"/>
    <property type="project" value="UniProtKB-SubCell"/>
</dbReference>
<sequence length="343" mass="38108">MASLPKRVPNFRVVHSIFIFVFVIILPFVSSSDSAVARASPATQTVAKQSEAVALLMWKASLDNQSQSLLSSWNETSHCTWVGIGCNDASKVTNLNLDSIGLRVHRDRMGDNEIKPNTTTKRALFEIWSFDGKLVHENIIRVTKDFNDKHCIGVGGYGIVYRAELPSGQVVAIKKFHGSQDGELTNLRSFTSEIRALTKIRHQHIIRLLGYCSHPRHSFLVYEFLEGGSLDKKLSCEEEALRLDWGKRMNIVKGTLGYAALELAYTMEVNEKLDVYSFGVLTLEVVMGRHPGDLISSLSSSTFDSSPPSSYGIFVKNVLDKRLPLPRNQAEEAVVLAIKLALA</sequence>
<dbReference type="AlphaFoldDB" id="A0AAV6L4Y5"/>
<dbReference type="GO" id="GO:0004674">
    <property type="term" value="F:protein serine/threonine kinase activity"/>
    <property type="evidence" value="ECO:0007669"/>
    <property type="project" value="UniProtKB-KW"/>
</dbReference>
<keyword evidence="9" id="KW-0677">Repeat</keyword>
<comment type="catalytic activity">
    <reaction evidence="17">
        <text>L-threonyl-[protein] + ATP = O-phospho-L-threonyl-[protein] + ADP + H(+)</text>
        <dbReference type="Rhea" id="RHEA:46608"/>
        <dbReference type="Rhea" id="RHEA-COMP:11060"/>
        <dbReference type="Rhea" id="RHEA-COMP:11605"/>
        <dbReference type="ChEBI" id="CHEBI:15378"/>
        <dbReference type="ChEBI" id="CHEBI:30013"/>
        <dbReference type="ChEBI" id="CHEBI:30616"/>
        <dbReference type="ChEBI" id="CHEBI:61977"/>
        <dbReference type="ChEBI" id="CHEBI:456216"/>
        <dbReference type="EC" id="2.7.11.1"/>
    </reaction>
</comment>
<dbReference type="InterPro" id="IPR011009">
    <property type="entry name" value="Kinase-like_dom_sf"/>
</dbReference>
<dbReference type="Proteomes" id="UP000823749">
    <property type="component" value="Chromosome 2"/>
</dbReference>
<evidence type="ECO:0000256" key="7">
    <source>
        <dbReference type="ARBA" id="ARBA00022692"/>
    </source>
</evidence>
<dbReference type="Gene3D" id="3.80.10.10">
    <property type="entry name" value="Ribonuclease Inhibitor"/>
    <property type="match status" value="1"/>
</dbReference>
<dbReference type="PROSITE" id="PS50011">
    <property type="entry name" value="PROTEIN_KINASE_DOM"/>
    <property type="match status" value="1"/>
</dbReference>
<dbReference type="InterPro" id="IPR013210">
    <property type="entry name" value="LRR_N_plant-typ"/>
</dbReference>
<evidence type="ECO:0000256" key="19">
    <source>
        <dbReference type="PROSITE-ProRule" id="PRU10141"/>
    </source>
</evidence>
<dbReference type="FunFam" id="3.30.200.20:FF:000309">
    <property type="entry name" value="Leucine-rich repeat receptor protein kinase MSP1"/>
    <property type="match status" value="1"/>
</dbReference>
<comment type="subcellular location">
    <subcellularLocation>
        <location evidence="1">Membrane</location>
        <topology evidence="1">Single-pass type I membrane protein</topology>
    </subcellularLocation>
</comment>
<feature type="binding site" evidence="19">
    <location>
        <position position="175"/>
    </location>
    <ligand>
        <name>ATP</name>
        <dbReference type="ChEBI" id="CHEBI:30616"/>
    </ligand>
</feature>
<evidence type="ECO:0000256" key="12">
    <source>
        <dbReference type="ARBA" id="ARBA00022840"/>
    </source>
</evidence>
<evidence type="ECO:0000313" key="23">
    <source>
        <dbReference type="Proteomes" id="UP000823749"/>
    </source>
</evidence>
<dbReference type="InterPro" id="IPR017441">
    <property type="entry name" value="Protein_kinase_ATP_BS"/>
</dbReference>
<dbReference type="PROSITE" id="PS00107">
    <property type="entry name" value="PROTEIN_KINASE_ATP"/>
    <property type="match status" value="1"/>
</dbReference>
<evidence type="ECO:0000256" key="1">
    <source>
        <dbReference type="ARBA" id="ARBA00004479"/>
    </source>
</evidence>
<keyword evidence="5" id="KW-0433">Leucine-rich repeat</keyword>
<dbReference type="PANTHER" id="PTHR48005">
    <property type="entry name" value="LEUCINE RICH REPEAT KINASE 2"/>
    <property type="match status" value="1"/>
</dbReference>
<evidence type="ECO:0000256" key="17">
    <source>
        <dbReference type="ARBA" id="ARBA00047899"/>
    </source>
</evidence>
<evidence type="ECO:0000256" key="11">
    <source>
        <dbReference type="ARBA" id="ARBA00022777"/>
    </source>
</evidence>
<keyword evidence="12 19" id="KW-0067">ATP-binding</keyword>
<protein>
    <recommendedName>
        <fullName evidence="2">non-specific serine/threonine protein kinase</fullName>
        <ecNumber evidence="2">2.7.11.1</ecNumber>
    </recommendedName>
</protein>
<evidence type="ECO:0000256" key="8">
    <source>
        <dbReference type="ARBA" id="ARBA00022729"/>
    </source>
</evidence>